<comment type="caution">
    <text evidence="2">The sequence shown here is derived from an EMBL/GenBank/DDBJ whole genome shotgun (WGS) entry which is preliminary data.</text>
</comment>
<proteinExistence type="predicted"/>
<protein>
    <submittedName>
        <fullName evidence="2">Unnamed protein product</fullName>
    </submittedName>
</protein>
<evidence type="ECO:0000313" key="2">
    <source>
        <dbReference type="EMBL" id="GMG39298.1"/>
    </source>
</evidence>
<organism evidence="2 3">
    <name type="scientific">Ambrosiozyma monospora</name>
    <name type="common">Yeast</name>
    <name type="synonym">Endomycopsis monosporus</name>
    <dbReference type="NCBI Taxonomy" id="43982"/>
    <lineage>
        <taxon>Eukaryota</taxon>
        <taxon>Fungi</taxon>
        <taxon>Dikarya</taxon>
        <taxon>Ascomycota</taxon>
        <taxon>Saccharomycotina</taxon>
        <taxon>Pichiomycetes</taxon>
        <taxon>Pichiales</taxon>
        <taxon>Pichiaceae</taxon>
        <taxon>Ambrosiozyma</taxon>
    </lineage>
</organism>
<dbReference type="EMBL" id="BSXU01002810">
    <property type="protein sequence ID" value="GMG39298.1"/>
    <property type="molecule type" value="Genomic_DNA"/>
</dbReference>
<dbReference type="AlphaFoldDB" id="A0A9W6YYZ5"/>
<dbReference type="Proteomes" id="UP001165063">
    <property type="component" value="Unassembled WGS sequence"/>
</dbReference>
<sequence>MSLTNKQLSKPNAKQEQIIATIAKIIIQLTTELSKFQTTASATNAFEIFINNNVFNQYTRNLPKGLATTKIIIPLTTELTKGQATAGATNHSEMLTNNNVFNQ</sequence>
<feature type="region of interest" description="Disordered" evidence="1">
    <location>
        <begin position="84"/>
        <end position="103"/>
    </location>
</feature>
<gene>
    <name evidence="2" type="ORF">Amon01_000522100</name>
</gene>
<reference evidence="2" key="1">
    <citation type="submission" date="2023-04" db="EMBL/GenBank/DDBJ databases">
        <title>Ambrosiozyma monospora NBRC 1965.</title>
        <authorList>
            <person name="Ichikawa N."/>
            <person name="Sato H."/>
            <person name="Tonouchi N."/>
        </authorList>
    </citation>
    <scope>NUCLEOTIDE SEQUENCE</scope>
    <source>
        <strain evidence="2">NBRC 1965</strain>
    </source>
</reference>
<evidence type="ECO:0000256" key="1">
    <source>
        <dbReference type="SAM" id="MobiDB-lite"/>
    </source>
</evidence>
<accession>A0A9W6YYZ5</accession>
<name>A0A9W6YYZ5_AMBMO</name>
<evidence type="ECO:0000313" key="3">
    <source>
        <dbReference type="Proteomes" id="UP001165063"/>
    </source>
</evidence>
<keyword evidence="3" id="KW-1185">Reference proteome</keyword>